<dbReference type="InterPro" id="IPR043504">
    <property type="entry name" value="Peptidase_S1_PA_chymotrypsin"/>
</dbReference>
<dbReference type="OrthoDB" id="9805367at2"/>
<sequence>MQRIVIAALAAAGVGFSVSAAADEGMWTLNDLPTARMKQAYGFAPDPAWVDRVQKAAVRLAGGCSGSFVSADGLVMSNHHCANECLSRLSNDAHNYMTDGFVGKEEDEPKCPNIELNQLVSITNVTDKVDAALADKTGAARVAAQRAVDSSIEQACVAGDPDQWRCDVITLYHGGRYALYKYRRFQDVRMVFAPEQSIAFFGGDPDNFNFPRYDLDLTLLRAYVDGKPAHTPNYLPFDVNGPKAGEMTFVVGNPGSTQRETSWTALAYLRDEKVIPYQAYLSEERGVLWQFSRESARHAQAAQDDLFYGDNTLKVFKGWLATLTDESFIAKKKAEDTALRQWIAADPARVKQYGHPWRILDKAEAKGAEIQTRYDMLERGQAFGGDLFKYARTLVRAAAERDKPDAKRLPEYRSAHLPAVQQSVTSSGPIYPDYEQTRMAWALEKMRQALGADDPFVKNVLGDQSPDELAKRLVSGTKLADPAYRKKLWQGGERAIEQSDDPMIVFARQVDPAARTVRKTYEDDVEAPTDQAETAIAKARFARDGAKRYPDATFTLRLTYGRVKGWIEKGKKVAPFTHIDGLYARATGADPYKLPARWIQAKDKLDGNTPVNFVTDNDIIGGNSGSPVIDKAGHAVGLIFDGNIHSLGGNFTFNDANNRAVAVDTAFIETALRKVYDRNDLADELARGHRS</sequence>
<gene>
    <name evidence="7" type="ORF">C41B8_16789</name>
</gene>
<dbReference type="EMBL" id="APNK01000040">
    <property type="protein sequence ID" value="KEZ76090.1"/>
    <property type="molecule type" value="Genomic_DNA"/>
</dbReference>
<keyword evidence="8" id="KW-1185">Reference proteome</keyword>
<evidence type="ECO:0000256" key="5">
    <source>
        <dbReference type="ARBA" id="ARBA00022801"/>
    </source>
</evidence>
<keyword evidence="4 6" id="KW-0732">Signal</keyword>
<dbReference type="AlphaFoldDB" id="A0A084IHA6"/>
<dbReference type="SUPFAM" id="SSF50494">
    <property type="entry name" value="Trypsin-like serine proteases"/>
    <property type="match status" value="1"/>
</dbReference>
<keyword evidence="5 6" id="KW-0378">Hydrolase</keyword>
<dbReference type="eggNOG" id="COG3591">
    <property type="taxonomic scope" value="Bacteria"/>
</dbReference>
<dbReference type="GO" id="GO:0006508">
    <property type="term" value="P:proteolysis"/>
    <property type="evidence" value="ECO:0007669"/>
    <property type="project" value="UniProtKB-KW"/>
</dbReference>
<dbReference type="RefSeq" id="WP_037340867.1">
    <property type="nucleotide sequence ID" value="NZ_APNK01000040.1"/>
</dbReference>
<dbReference type="STRING" id="1304275.C41B8_16789"/>
<dbReference type="EC" id="3.4.14.-" evidence="6"/>
<evidence type="ECO:0000313" key="7">
    <source>
        <dbReference type="EMBL" id="KEZ76090.1"/>
    </source>
</evidence>
<dbReference type="Proteomes" id="UP000028302">
    <property type="component" value="Unassembled WGS sequence"/>
</dbReference>
<evidence type="ECO:0000256" key="1">
    <source>
        <dbReference type="ARBA" id="ARBA00010491"/>
    </source>
</evidence>
<comment type="function">
    <text evidence="6">Catalyzes the removal of dipeptides from the N-terminus of oligopeptides.</text>
</comment>
<keyword evidence="2 6" id="KW-0031">Aminopeptidase</keyword>
<evidence type="ECO:0000256" key="6">
    <source>
        <dbReference type="RuleBase" id="RU366067"/>
    </source>
</evidence>
<protein>
    <recommendedName>
        <fullName evidence="6">Dipeptidyl-peptidase</fullName>
        <ecNumber evidence="6">3.4.14.-</ecNumber>
    </recommendedName>
</protein>
<evidence type="ECO:0000256" key="4">
    <source>
        <dbReference type="ARBA" id="ARBA00022729"/>
    </source>
</evidence>
<comment type="similarity">
    <text evidence="1 6">Belongs to the peptidase S46 family.</text>
</comment>
<accession>A0A084IHA6</accession>
<dbReference type="InterPro" id="IPR019500">
    <property type="entry name" value="Pep_S46"/>
</dbReference>
<reference evidence="7 8" key="1">
    <citation type="submission" date="2013-03" db="EMBL/GenBank/DDBJ databases">
        <title>Salinisphaera hydrothermalis C41B8 Genome Sequencing.</title>
        <authorList>
            <person name="Li C."/>
            <person name="Lai Q."/>
            <person name="Shao Z."/>
        </authorList>
    </citation>
    <scope>NUCLEOTIDE SEQUENCE [LARGE SCALE GENOMIC DNA]</scope>
    <source>
        <strain evidence="7 8">C41B8</strain>
    </source>
</reference>
<dbReference type="InterPro" id="IPR009003">
    <property type="entry name" value="Peptidase_S1_PA"/>
</dbReference>
<name>A0A084IHA6_SALHC</name>
<dbReference type="GO" id="GO:0070009">
    <property type="term" value="F:serine-type aminopeptidase activity"/>
    <property type="evidence" value="ECO:0007669"/>
    <property type="project" value="UniProtKB-UniRule"/>
</dbReference>
<dbReference type="PANTHER" id="PTHR38469">
    <property type="entry name" value="PERIPLASMIC PEPTIDASE SUBFAMILY S1B"/>
    <property type="match status" value="1"/>
</dbReference>
<comment type="caution">
    <text evidence="7">The sequence shown here is derived from an EMBL/GenBank/DDBJ whole genome shotgun (WGS) entry which is preliminary data.</text>
</comment>
<dbReference type="Gene3D" id="2.40.10.10">
    <property type="entry name" value="Trypsin-like serine proteases"/>
    <property type="match status" value="1"/>
</dbReference>
<evidence type="ECO:0000313" key="8">
    <source>
        <dbReference type="Proteomes" id="UP000028302"/>
    </source>
</evidence>
<organism evidence="7 8">
    <name type="scientific">Salinisphaera hydrothermalis (strain C41B8)</name>
    <dbReference type="NCBI Taxonomy" id="1304275"/>
    <lineage>
        <taxon>Bacteria</taxon>
        <taxon>Pseudomonadati</taxon>
        <taxon>Pseudomonadota</taxon>
        <taxon>Gammaproteobacteria</taxon>
        <taxon>Salinisphaerales</taxon>
        <taxon>Salinisphaeraceae</taxon>
        <taxon>Salinisphaera</taxon>
    </lineage>
</organism>
<dbReference type="PATRIC" id="fig|1304275.5.peg.3438"/>
<proteinExistence type="inferred from homology"/>
<evidence type="ECO:0000256" key="2">
    <source>
        <dbReference type="ARBA" id="ARBA00022438"/>
    </source>
</evidence>
<dbReference type="GO" id="GO:0008239">
    <property type="term" value="F:dipeptidyl-peptidase activity"/>
    <property type="evidence" value="ECO:0007669"/>
    <property type="project" value="UniProtKB-UniRule"/>
</dbReference>
<feature type="chain" id="PRO_5023098126" description="Dipeptidyl-peptidase" evidence="6">
    <location>
        <begin position="23"/>
        <end position="691"/>
    </location>
</feature>
<keyword evidence="6" id="KW-0720">Serine protease</keyword>
<dbReference type="PANTHER" id="PTHR38469:SF1">
    <property type="entry name" value="PERIPLASMIC PEPTIDASE SUBFAMILY S1B"/>
    <property type="match status" value="1"/>
</dbReference>
<dbReference type="GO" id="GO:0043171">
    <property type="term" value="P:peptide catabolic process"/>
    <property type="evidence" value="ECO:0007669"/>
    <property type="project" value="UniProtKB-UniRule"/>
</dbReference>
<evidence type="ECO:0000256" key="3">
    <source>
        <dbReference type="ARBA" id="ARBA00022670"/>
    </source>
</evidence>
<feature type="signal peptide" evidence="6">
    <location>
        <begin position="1"/>
        <end position="22"/>
    </location>
</feature>
<dbReference type="Pfam" id="PF10459">
    <property type="entry name" value="Peptidase_S46"/>
    <property type="match status" value="1"/>
</dbReference>
<keyword evidence="3 6" id="KW-0645">Protease</keyword>